<dbReference type="AlphaFoldDB" id="A0A3D3TPE8"/>
<accession>A0A3D3TPE8</accession>
<protein>
    <submittedName>
        <fullName evidence="1">Uncharacterized protein</fullName>
    </submittedName>
</protein>
<name>A0A3D3TPE8_9BACT</name>
<evidence type="ECO:0000313" key="1">
    <source>
        <dbReference type="EMBL" id="HCO69965.1"/>
    </source>
</evidence>
<reference evidence="1 2" key="1">
    <citation type="journal article" date="2018" name="Nat. Biotechnol.">
        <title>A standardized bacterial taxonomy based on genome phylogeny substantially revises the tree of life.</title>
        <authorList>
            <person name="Parks D.H."/>
            <person name="Chuvochina M."/>
            <person name="Waite D.W."/>
            <person name="Rinke C."/>
            <person name="Skarshewski A."/>
            <person name="Chaumeil P.A."/>
            <person name="Hugenholtz P."/>
        </authorList>
    </citation>
    <scope>NUCLEOTIDE SEQUENCE [LARGE SCALE GENOMIC DNA]</scope>
    <source>
        <strain evidence="1">UBA9905</strain>
    </source>
</reference>
<dbReference type="Proteomes" id="UP000264215">
    <property type="component" value="Unassembled WGS sequence"/>
</dbReference>
<comment type="caution">
    <text evidence="1">The sequence shown here is derived from an EMBL/GenBank/DDBJ whole genome shotgun (WGS) entry which is preliminary data.</text>
</comment>
<dbReference type="EMBL" id="DQBS01000124">
    <property type="protein sequence ID" value="HCO69965.1"/>
    <property type="molecule type" value="Genomic_DNA"/>
</dbReference>
<proteinExistence type="predicted"/>
<organism evidence="1 2">
    <name type="scientific">Mesotoga infera</name>
    <dbReference type="NCBI Taxonomy" id="1236046"/>
    <lineage>
        <taxon>Bacteria</taxon>
        <taxon>Thermotogati</taxon>
        <taxon>Thermotogota</taxon>
        <taxon>Thermotogae</taxon>
        <taxon>Kosmotogales</taxon>
        <taxon>Kosmotogaceae</taxon>
        <taxon>Mesotoga</taxon>
    </lineage>
</organism>
<gene>
    <name evidence="1" type="ORF">DIT26_05190</name>
</gene>
<sequence>MLAQEHPNDTIYVINDSPLCYVSGLRAVSEYYEDDILMLDAVVIRSIIKGHLFMTGTKG</sequence>
<evidence type="ECO:0000313" key="2">
    <source>
        <dbReference type="Proteomes" id="UP000264215"/>
    </source>
</evidence>